<sequence length="155" mass="17999">MSKKYMSRPPYCFGYLPDYSIPPMTVEEYQYYDNKFFGFLNEKPLHKAAEDVADFVENFIQFIGISKLSKYEDEFPQIKFNVHHVLQQNAYRNASNPGVEAGDSFRSGGTSLTRVSQEKKATHLDVVNCNQEVQTIKTPKSRRFLRSFKCMKTVE</sequence>
<reference evidence="1 2" key="1">
    <citation type="journal article" date="2013" name="Nature">
        <title>Insights into bilaterian evolution from three spiralian genomes.</title>
        <authorList>
            <person name="Simakov O."/>
            <person name="Marletaz F."/>
            <person name="Cho S.J."/>
            <person name="Edsinger-Gonzales E."/>
            <person name="Havlak P."/>
            <person name="Hellsten U."/>
            <person name="Kuo D.H."/>
            <person name="Larsson T."/>
            <person name="Lv J."/>
            <person name="Arendt D."/>
            <person name="Savage R."/>
            <person name="Osoegawa K."/>
            <person name="de Jong P."/>
            <person name="Grimwood J."/>
            <person name="Chapman J.A."/>
            <person name="Shapiro H."/>
            <person name="Aerts A."/>
            <person name="Otillar R.P."/>
            <person name="Terry A.Y."/>
            <person name="Boore J.L."/>
            <person name="Grigoriev I.V."/>
            <person name="Lindberg D.R."/>
            <person name="Seaver E.C."/>
            <person name="Weisblat D.A."/>
            <person name="Putnam N.H."/>
            <person name="Rokhsar D.S."/>
        </authorList>
    </citation>
    <scope>NUCLEOTIDE SEQUENCE [LARGE SCALE GENOMIC DNA]</scope>
</reference>
<name>V4ACR0_LOTGI</name>
<gene>
    <name evidence="1" type="ORF">LOTGIDRAFT_162342</name>
</gene>
<dbReference type="EMBL" id="KB202014">
    <property type="protein sequence ID" value="ESO92865.1"/>
    <property type="molecule type" value="Genomic_DNA"/>
</dbReference>
<dbReference type="KEGG" id="lgi:LOTGIDRAFT_162342"/>
<dbReference type="RefSeq" id="XP_009056550.1">
    <property type="nucleotide sequence ID" value="XM_009058302.1"/>
</dbReference>
<accession>V4ACR0</accession>
<proteinExistence type="predicted"/>
<dbReference type="HOGENOM" id="CLU_1497915_0_0_1"/>
<dbReference type="CTD" id="20238988"/>
<dbReference type="AlphaFoldDB" id="V4ACR0"/>
<evidence type="ECO:0000313" key="1">
    <source>
        <dbReference type="EMBL" id="ESO92865.1"/>
    </source>
</evidence>
<organism evidence="1 2">
    <name type="scientific">Lottia gigantea</name>
    <name type="common">Giant owl limpet</name>
    <dbReference type="NCBI Taxonomy" id="225164"/>
    <lineage>
        <taxon>Eukaryota</taxon>
        <taxon>Metazoa</taxon>
        <taxon>Spiralia</taxon>
        <taxon>Lophotrochozoa</taxon>
        <taxon>Mollusca</taxon>
        <taxon>Gastropoda</taxon>
        <taxon>Patellogastropoda</taxon>
        <taxon>Lottioidea</taxon>
        <taxon>Lottiidae</taxon>
        <taxon>Lottia</taxon>
    </lineage>
</organism>
<protein>
    <submittedName>
        <fullName evidence="1">Uncharacterized protein</fullName>
    </submittedName>
</protein>
<evidence type="ECO:0000313" key="2">
    <source>
        <dbReference type="Proteomes" id="UP000030746"/>
    </source>
</evidence>
<dbReference type="Proteomes" id="UP000030746">
    <property type="component" value="Unassembled WGS sequence"/>
</dbReference>
<keyword evidence="2" id="KW-1185">Reference proteome</keyword>
<dbReference type="GeneID" id="20238988"/>